<evidence type="ECO:0000313" key="1">
    <source>
        <dbReference type="EMBL" id="EQA46270.1"/>
    </source>
</evidence>
<evidence type="ECO:0000313" key="2">
    <source>
        <dbReference type="Proteomes" id="UP000015454"/>
    </source>
</evidence>
<dbReference type="STRING" id="1049789.LEP1GSC050_0308"/>
<protein>
    <submittedName>
        <fullName evidence="1">Uncharacterized protein</fullName>
    </submittedName>
</protein>
<dbReference type="AlphaFoldDB" id="T0F575"/>
<organism evidence="1 2">
    <name type="scientific">Leptospira broomii serovar Hurstbridge str. 5399</name>
    <dbReference type="NCBI Taxonomy" id="1049789"/>
    <lineage>
        <taxon>Bacteria</taxon>
        <taxon>Pseudomonadati</taxon>
        <taxon>Spirochaetota</taxon>
        <taxon>Spirochaetia</taxon>
        <taxon>Leptospirales</taxon>
        <taxon>Leptospiraceae</taxon>
        <taxon>Leptospira</taxon>
    </lineage>
</organism>
<accession>T0F575</accession>
<reference evidence="1" key="1">
    <citation type="submission" date="2013-05" db="EMBL/GenBank/DDBJ databases">
        <authorList>
            <person name="Harkins D.M."/>
            <person name="Durkin A.S."/>
            <person name="Brinkac L.M."/>
            <person name="Haft D.H."/>
            <person name="Selengut J.D."/>
            <person name="Sanka R."/>
            <person name="DePew J."/>
            <person name="Purushe J."/>
            <person name="Hartskeerl R.A."/>
            <person name="Ahmed A."/>
            <person name="van der Linden H."/>
            <person name="Goris M.G.A."/>
            <person name="Vinetz J.M."/>
            <person name="Sutton G.G."/>
            <person name="Nierman W.C."/>
            <person name="Fouts D.E."/>
        </authorList>
    </citation>
    <scope>NUCLEOTIDE SEQUENCE [LARGE SCALE GENOMIC DNA]</scope>
    <source>
        <strain evidence="1">5399</strain>
    </source>
</reference>
<gene>
    <name evidence="1" type="ORF">LEP1GSC050_0308</name>
</gene>
<dbReference type="Proteomes" id="UP000015454">
    <property type="component" value="Unassembled WGS sequence"/>
</dbReference>
<dbReference type="EMBL" id="AHMO02000007">
    <property type="protein sequence ID" value="EQA46270.1"/>
    <property type="molecule type" value="Genomic_DNA"/>
</dbReference>
<comment type="caution">
    <text evidence="1">The sequence shown here is derived from an EMBL/GenBank/DDBJ whole genome shotgun (WGS) entry which is preliminary data.</text>
</comment>
<sequence length="41" mass="4953">MRNERAEGPIFSLSLDILYSLFSRFVFQKIELNPWTFEKTK</sequence>
<proteinExistence type="predicted"/>
<name>T0F575_9LEPT</name>
<keyword evidence="2" id="KW-1185">Reference proteome</keyword>